<dbReference type="InterPro" id="IPR009003">
    <property type="entry name" value="Peptidase_S1_PA"/>
</dbReference>
<organism evidence="1 2">
    <name type="scientific">Pseudoxanthomonas winnipegensis</name>
    <dbReference type="NCBI Taxonomy" id="2480810"/>
    <lineage>
        <taxon>Bacteria</taxon>
        <taxon>Pseudomonadati</taxon>
        <taxon>Pseudomonadota</taxon>
        <taxon>Gammaproteobacteria</taxon>
        <taxon>Lysobacterales</taxon>
        <taxon>Lysobacteraceae</taxon>
        <taxon>Pseudoxanthomonas</taxon>
    </lineage>
</organism>
<gene>
    <name evidence="1" type="ORF">EA656_15615</name>
</gene>
<dbReference type="RefSeq" id="WP_130524466.1">
    <property type="nucleotide sequence ID" value="NZ_SHLZ01000005.1"/>
</dbReference>
<evidence type="ECO:0000313" key="1">
    <source>
        <dbReference type="EMBL" id="TAA33852.1"/>
    </source>
</evidence>
<comment type="caution">
    <text evidence="1">The sequence shown here is derived from an EMBL/GenBank/DDBJ whole genome shotgun (WGS) entry which is preliminary data.</text>
</comment>
<proteinExistence type="predicted"/>
<sequence>MFHSLYSSLKSACCHIVVLLDEEIISEGSGFAFLENGAVMTAAHVVTGRMPIRKEDYLDPKQKIFCKFPGRPQSEYSVALCGLNIRVPGFQDDFQIDMAFLDPIEKSMEKVPHLNANTNPPQLGEMVFVAGYSDELSAPFGLDALLQDGTDALNKINRSTASGYLADMGGPIIKQGVIGNIIRAEVGYGGGQQLDVDLFYIDNSVHSGASGGPVCNLHGEAVGIITRRAVTSASQSEAPGLKIPSGCTIGIGLQPLRALK</sequence>
<dbReference type="GO" id="GO:0008233">
    <property type="term" value="F:peptidase activity"/>
    <property type="evidence" value="ECO:0007669"/>
    <property type="project" value="UniProtKB-KW"/>
</dbReference>
<name>A0A4V2HER3_9GAMM</name>
<evidence type="ECO:0000313" key="2">
    <source>
        <dbReference type="Proteomes" id="UP000292087"/>
    </source>
</evidence>
<dbReference type="SUPFAM" id="SSF50494">
    <property type="entry name" value="Trypsin-like serine proteases"/>
    <property type="match status" value="1"/>
</dbReference>
<accession>A0A4V2HER3</accession>
<keyword evidence="1" id="KW-0645">Protease</keyword>
<dbReference type="Gene3D" id="2.40.10.10">
    <property type="entry name" value="Trypsin-like serine proteases"/>
    <property type="match status" value="2"/>
</dbReference>
<dbReference type="InterPro" id="IPR043504">
    <property type="entry name" value="Peptidase_S1_PA_chymotrypsin"/>
</dbReference>
<reference evidence="1 2" key="1">
    <citation type="submission" date="2019-02" db="EMBL/GenBank/DDBJ databases">
        <title>WGS of Pseudoxanthomonas species novum from clinical isolates.</title>
        <authorList>
            <person name="Bernier A.-M."/>
            <person name="Bernard K."/>
            <person name="Vachon A."/>
        </authorList>
    </citation>
    <scope>NUCLEOTIDE SEQUENCE [LARGE SCALE GENOMIC DNA]</scope>
    <source>
        <strain evidence="1 2">NML140781</strain>
    </source>
</reference>
<dbReference type="AlphaFoldDB" id="A0A4V2HER3"/>
<keyword evidence="1" id="KW-0378">Hydrolase</keyword>
<dbReference type="Proteomes" id="UP000292087">
    <property type="component" value="Unassembled WGS sequence"/>
</dbReference>
<dbReference type="Pfam" id="PF13365">
    <property type="entry name" value="Trypsin_2"/>
    <property type="match status" value="1"/>
</dbReference>
<dbReference type="GO" id="GO:0006508">
    <property type="term" value="P:proteolysis"/>
    <property type="evidence" value="ECO:0007669"/>
    <property type="project" value="UniProtKB-KW"/>
</dbReference>
<dbReference type="EMBL" id="SHMF01000004">
    <property type="protein sequence ID" value="TAA33852.1"/>
    <property type="molecule type" value="Genomic_DNA"/>
</dbReference>
<protein>
    <submittedName>
        <fullName evidence="1">Serine protease</fullName>
    </submittedName>
</protein>